<feature type="chain" id="PRO_5011739125" description="Anti-sigma K factor RskA C-terminal domain-containing protein" evidence="1">
    <location>
        <begin position="26"/>
        <end position="303"/>
    </location>
</feature>
<keyword evidence="1" id="KW-0732">Signal</keyword>
<organism evidence="3 4">
    <name type="scientific">Olleya namhaensis</name>
    <dbReference type="NCBI Taxonomy" id="1144750"/>
    <lineage>
        <taxon>Bacteria</taxon>
        <taxon>Pseudomonadati</taxon>
        <taxon>Bacteroidota</taxon>
        <taxon>Flavobacteriia</taxon>
        <taxon>Flavobacteriales</taxon>
        <taxon>Flavobacteriaceae</taxon>
    </lineage>
</organism>
<evidence type="ECO:0000313" key="3">
    <source>
        <dbReference type="EMBL" id="SFJ12171.1"/>
    </source>
</evidence>
<keyword evidence="4" id="KW-1185">Reference proteome</keyword>
<feature type="signal peptide" evidence="1">
    <location>
        <begin position="1"/>
        <end position="25"/>
    </location>
</feature>
<dbReference type="Proteomes" id="UP000199559">
    <property type="component" value="Unassembled WGS sequence"/>
</dbReference>
<proteinExistence type="predicted"/>
<sequence length="303" mass="31057">MIKKMIFASLALGALATSCSSDDDASTPAVVIPTSTLTLNFNGLGNLGDNLVYEGWIMVDGAPQTTGTFTVNDAGVASKTTFDIPTEDLDAATAFVLSLEPASDSDPLPSATKILSGSFAANAASLVINDQVGVFNSSTLPFSGSFITATPTDNAGGVNNGNDDMGVWFADMSGTSASLVNLPTLSAGWKYEGWVVFNNGTEDVPLSMGKFTSASGVDSASPYSGNEPAPAFPGEDFLSFLPAGIDGVVTGRPVVISIEPDVEGTNDTTPFFFKPFSGREGVDSNGVSLEANINATVTGTATR</sequence>
<evidence type="ECO:0000256" key="1">
    <source>
        <dbReference type="SAM" id="SignalP"/>
    </source>
</evidence>
<accession>A0A1I3NSB8</accession>
<dbReference type="GO" id="GO:0005886">
    <property type="term" value="C:plasma membrane"/>
    <property type="evidence" value="ECO:0007669"/>
    <property type="project" value="InterPro"/>
</dbReference>
<dbReference type="AlphaFoldDB" id="A0A1I3NSB8"/>
<feature type="domain" description="Anti-sigma K factor RskA C-terminal" evidence="2">
    <location>
        <begin position="23"/>
        <end position="110"/>
    </location>
</feature>
<name>A0A1I3NSB8_9FLAO</name>
<evidence type="ECO:0000259" key="2">
    <source>
        <dbReference type="Pfam" id="PF10099"/>
    </source>
</evidence>
<dbReference type="Pfam" id="PF10099">
    <property type="entry name" value="RskA_C"/>
    <property type="match status" value="1"/>
</dbReference>
<dbReference type="InterPro" id="IPR018764">
    <property type="entry name" value="RskA_C"/>
</dbReference>
<dbReference type="EMBL" id="FORM01000004">
    <property type="protein sequence ID" value="SFJ12171.1"/>
    <property type="molecule type" value="Genomic_DNA"/>
</dbReference>
<evidence type="ECO:0000313" key="4">
    <source>
        <dbReference type="Proteomes" id="UP000199559"/>
    </source>
</evidence>
<dbReference type="STRING" id="1144750.SAMN05443431_104250"/>
<reference evidence="4" key="1">
    <citation type="submission" date="2016-10" db="EMBL/GenBank/DDBJ databases">
        <authorList>
            <person name="Varghese N."/>
            <person name="Submissions S."/>
        </authorList>
    </citation>
    <scope>NUCLEOTIDE SEQUENCE [LARGE SCALE GENOMIC DNA]</scope>
    <source>
        <strain evidence="4">DSM 28881</strain>
    </source>
</reference>
<gene>
    <name evidence="3" type="ORF">SAMN05443431_104250</name>
</gene>
<dbReference type="PROSITE" id="PS51257">
    <property type="entry name" value="PROKAR_LIPOPROTEIN"/>
    <property type="match status" value="1"/>
</dbReference>
<dbReference type="RefSeq" id="WP_090839450.1">
    <property type="nucleotide sequence ID" value="NZ_FORM01000004.1"/>
</dbReference>
<protein>
    <recommendedName>
        <fullName evidence="2">Anti-sigma K factor RskA C-terminal domain-containing protein</fullName>
    </recommendedName>
</protein>